<dbReference type="AlphaFoldDB" id="A0A7J0CE45"/>
<comment type="caution">
    <text evidence="1">The sequence shown here is derived from an EMBL/GenBank/DDBJ whole genome shotgun (WGS) entry which is preliminary data.</text>
</comment>
<dbReference type="Proteomes" id="UP000498980">
    <property type="component" value="Unassembled WGS sequence"/>
</dbReference>
<name>A0A7J0CE45_9ACTN</name>
<keyword evidence="2" id="KW-1185">Reference proteome</keyword>
<gene>
    <name evidence="1" type="ORF">Sfulv_55800</name>
</gene>
<accession>A0A7J0CE45</accession>
<protein>
    <submittedName>
        <fullName evidence="1">Uncharacterized protein</fullName>
    </submittedName>
</protein>
<evidence type="ECO:0000313" key="2">
    <source>
        <dbReference type="Proteomes" id="UP000498980"/>
    </source>
</evidence>
<reference evidence="1 2" key="1">
    <citation type="submission" date="2020-05" db="EMBL/GenBank/DDBJ databases">
        <title>Whole genome shotgun sequence of Streptomyces fulvorobeus NBRC 15897.</title>
        <authorList>
            <person name="Komaki H."/>
            <person name="Tamura T."/>
        </authorList>
    </citation>
    <scope>NUCLEOTIDE SEQUENCE [LARGE SCALE GENOMIC DNA]</scope>
    <source>
        <strain evidence="1 2">NBRC 15897</strain>
    </source>
</reference>
<dbReference type="EMBL" id="BLWC01000001">
    <property type="protein sequence ID" value="GFN00770.1"/>
    <property type="molecule type" value="Genomic_DNA"/>
</dbReference>
<evidence type="ECO:0000313" key="1">
    <source>
        <dbReference type="EMBL" id="GFN00770.1"/>
    </source>
</evidence>
<organism evidence="1 2">
    <name type="scientific">Streptomyces fulvorobeus</name>
    <dbReference type="NCBI Taxonomy" id="284028"/>
    <lineage>
        <taxon>Bacteria</taxon>
        <taxon>Bacillati</taxon>
        <taxon>Actinomycetota</taxon>
        <taxon>Actinomycetes</taxon>
        <taxon>Kitasatosporales</taxon>
        <taxon>Streptomycetaceae</taxon>
        <taxon>Streptomyces</taxon>
    </lineage>
</organism>
<sequence>MEPRQGLTEGPAGEEIMFNIFVDSNGHNVATFHTEEAYDASALANHFVDAGYSVDTDLWDATVADAMMSPEVAALAEATLPLVSA</sequence>
<proteinExistence type="predicted"/>